<dbReference type="GO" id="GO:0004386">
    <property type="term" value="F:helicase activity"/>
    <property type="evidence" value="ECO:0007669"/>
    <property type="project" value="UniProtKB-KW"/>
</dbReference>
<proteinExistence type="predicted"/>
<keyword evidence="2" id="KW-0378">Hydrolase</keyword>
<gene>
    <name evidence="2" type="ORF">KUA57_01580</name>
</gene>
<reference evidence="2 3" key="1">
    <citation type="submission" date="2021-06" db="EMBL/GenBank/DDBJ databases">
        <title>A novel Streptococcus species isolated from patients with diabetic foot ulcer (DFU).</title>
        <authorList>
            <person name="Chen Y.-S."/>
        </authorList>
    </citation>
    <scope>NUCLEOTIDE SEQUENCE [LARGE SCALE GENOMIC DNA]</scope>
    <source>
        <strain evidence="2 3">DM3B3</strain>
    </source>
</reference>
<keyword evidence="2" id="KW-0067">ATP-binding</keyword>
<keyword evidence="1" id="KW-0472">Membrane</keyword>
<comment type="caution">
    <text evidence="2">The sequence shown here is derived from an EMBL/GenBank/DDBJ whole genome shotgun (WGS) entry which is preliminary data.</text>
</comment>
<dbReference type="RefSeq" id="WP_218493539.1">
    <property type="nucleotide sequence ID" value="NZ_JAHUZC010000001.1"/>
</dbReference>
<keyword evidence="2" id="KW-0547">Nucleotide-binding</keyword>
<keyword evidence="2" id="KW-0347">Helicase</keyword>
<protein>
    <submittedName>
        <fullName evidence="2">DEAD/DEAH box helicase family protein</fullName>
    </submittedName>
</protein>
<organism evidence="2 3">
    <name type="scientific">Streptococcus vulneris</name>
    <dbReference type="NCBI Taxonomy" id="2853160"/>
    <lineage>
        <taxon>Bacteria</taxon>
        <taxon>Bacillati</taxon>
        <taxon>Bacillota</taxon>
        <taxon>Bacilli</taxon>
        <taxon>Lactobacillales</taxon>
        <taxon>Streptococcaceae</taxon>
        <taxon>Streptococcus</taxon>
    </lineage>
</organism>
<keyword evidence="3" id="KW-1185">Reference proteome</keyword>
<dbReference type="Proteomes" id="UP000723776">
    <property type="component" value="Unassembled WGS sequence"/>
</dbReference>
<keyword evidence="1" id="KW-0812">Transmembrane</keyword>
<accession>A0ABS6SS62</accession>
<sequence>MAKQSSMMFVEDFAFYEQLWWYYTSNRGKIRSRYNDLTKKFLAYNDKNENTNAFLRKPQFEALEMYVFIKEFMNNAHMYEMFDDWRNRKDKFADASYYSIHKGGQGSIIDLGDEQNELIFKQMKKYKESYPNYIYALTMGLGKTILMGTCIFYEFLLANKYPKDKRFCHNALVFAPDKTVLESLREIITLDKTKVVPPEYARVLDANIKFHYLDESGTTLHTIDDSAFNIIISNNQKIIVKKKRKEDKPTDVLFSGSSLLADIYGDDDDGDVWDDTSLMDNQRFKKLCRLPQLGVYVDEAHHLFGANLEKELRAGGTNKTTLRNTINMLAEATSIVACYNYTGTPYVKKQVLPEVVYAYGLNESIRNGFLKDADPIGFDNVKNEEFLNKSITTFWERYGGKTYEGLPPKMAIFATSVAEATDVVRPIVEKVLSELDVPLDTILVNTGDSTVTKNEDIRNFNNLDVLGTEGSKKQFIILVEKGREGWNCRSLLSIALFRSPKSKIFVLQATMRCLRKLTDEQLKATVFLSKENLDTLDAELRNNYNMEISDLGKRPKKKKSNYKVRVLPPPRSIKMKRIWHEYSLIEKDYSEPINFEIQQIDETKYESRMYEKGSIRLDMSAKETIIDDIKEQTKFSRFSLVGEISRYMNLSCLMIEPILKESVDGFDEIVDAVNRHNEILDDIIIPKVFHALYEVKSEQKNEDIDVVLLKEPKDAGYYEFSAEASLVIEKEHNSFTDAEIAKSFHADTYCFDSKPEKECFLQYISNVNVEEIYFTGMFTANQGDLFVQYYDPESKRIRQYYPDFLAKMADGSYQIIEVKGDNMIDDEVVKAKAEAAEEMSVASGMRYIMYAGNDIMKRNVLDSTTDSAQNSLFESTN</sequence>
<name>A0ABS6SS62_9STRE</name>
<evidence type="ECO:0000313" key="3">
    <source>
        <dbReference type="Proteomes" id="UP000723776"/>
    </source>
</evidence>
<feature type="transmembrane region" description="Helical" evidence="1">
    <location>
        <begin position="133"/>
        <end position="156"/>
    </location>
</feature>
<keyword evidence="1" id="KW-1133">Transmembrane helix</keyword>
<evidence type="ECO:0000313" key="2">
    <source>
        <dbReference type="EMBL" id="MBV7364572.1"/>
    </source>
</evidence>
<evidence type="ECO:0000256" key="1">
    <source>
        <dbReference type="SAM" id="Phobius"/>
    </source>
</evidence>
<dbReference type="EMBL" id="JAHUZC010000001">
    <property type="protein sequence ID" value="MBV7364572.1"/>
    <property type="molecule type" value="Genomic_DNA"/>
</dbReference>